<evidence type="ECO:0000256" key="1">
    <source>
        <dbReference type="ARBA" id="ARBA00023027"/>
    </source>
</evidence>
<organism evidence="3 4">
    <name type="scientific">Methylobacterium radiodurans</name>
    <dbReference type="NCBI Taxonomy" id="2202828"/>
    <lineage>
        <taxon>Bacteria</taxon>
        <taxon>Pseudomonadati</taxon>
        <taxon>Pseudomonadota</taxon>
        <taxon>Alphaproteobacteria</taxon>
        <taxon>Hyphomicrobiales</taxon>
        <taxon>Methylobacteriaceae</taxon>
        <taxon>Methylobacterium</taxon>
    </lineage>
</organism>
<keyword evidence="4" id="KW-1185">Reference proteome</keyword>
<dbReference type="KEGG" id="meti:DK427_21005"/>
<evidence type="ECO:0000313" key="4">
    <source>
        <dbReference type="Proteomes" id="UP000246058"/>
    </source>
</evidence>
<dbReference type="OrthoDB" id="9801785at2"/>
<dbReference type="InterPro" id="IPR036291">
    <property type="entry name" value="NAD(P)-bd_dom_sf"/>
</dbReference>
<dbReference type="InterPro" id="IPR001509">
    <property type="entry name" value="Epimerase_deHydtase"/>
</dbReference>
<accession>A0A2U8VVR1</accession>
<sequence length="337" mass="36536">MRVLVTGSAGFIGYHLCRRLLAEGHAVTGLDAFSDYYDVGLKRARHADLAALPGFTPVEGRLETPGLLGDLLRQAAPEIVVHLAAQAGVRYSLENPQAYADSNLIGSFNLLEAVRANPVRHLLLASTSSAYGGNTALPFRETDRAVSPLTFYAATKLAMEAMAHSYSHLFGIPTTAFRFFTVYGPWGRPDMALFLFTRKILAGEPIEVFAGGAAERDFTYIDDLVEAVRRLVDVAPPLPGRGDPVGPEDTLSPSAPYRLVNIGGGRPVRVDAMIDALERALGRPAERILKPLPPGDVPRTQASTDLLRHLVGAVPETPIEVGIPAFVTWYRDYYGTR</sequence>
<name>A0A2U8VVR1_9HYPH</name>
<keyword evidence="1" id="KW-0520">NAD</keyword>
<dbReference type="Proteomes" id="UP000246058">
    <property type="component" value="Chromosome"/>
</dbReference>
<dbReference type="EMBL" id="CP029551">
    <property type="protein sequence ID" value="AWN37904.1"/>
    <property type="molecule type" value="Genomic_DNA"/>
</dbReference>
<gene>
    <name evidence="3" type="ORF">DK427_21005</name>
</gene>
<dbReference type="Pfam" id="PF01370">
    <property type="entry name" value="Epimerase"/>
    <property type="match status" value="1"/>
</dbReference>
<evidence type="ECO:0000313" key="3">
    <source>
        <dbReference type="EMBL" id="AWN37904.1"/>
    </source>
</evidence>
<dbReference type="AlphaFoldDB" id="A0A2U8VVR1"/>
<dbReference type="RefSeq" id="WP_109953068.1">
    <property type="nucleotide sequence ID" value="NZ_CP029551.1"/>
</dbReference>
<evidence type="ECO:0000259" key="2">
    <source>
        <dbReference type="Pfam" id="PF01370"/>
    </source>
</evidence>
<protein>
    <submittedName>
        <fullName evidence="3">NAD-dependent dehydratase</fullName>
    </submittedName>
</protein>
<dbReference type="Gene3D" id="3.40.50.720">
    <property type="entry name" value="NAD(P)-binding Rossmann-like Domain"/>
    <property type="match status" value="1"/>
</dbReference>
<dbReference type="PRINTS" id="PR01713">
    <property type="entry name" value="NUCEPIMERASE"/>
</dbReference>
<reference evidence="3 4" key="1">
    <citation type="submission" date="2018-05" db="EMBL/GenBank/DDBJ databases">
        <title>Complete Genome Sequence of Methylobacterium sp. 17Sr1-43.</title>
        <authorList>
            <person name="Srinivasan S."/>
        </authorList>
    </citation>
    <scope>NUCLEOTIDE SEQUENCE [LARGE SCALE GENOMIC DNA]</scope>
    <source>
        <strain evidence="3 4">17Sr1-43</strain>
    </source>
</reference>
<dbReference type="PANTHER" id="PTHR43574">
    <property type="entry name" value="EPIMERASE-RELATED"/>
    <property type="match status" value="1"/>
</dbReference>
<feature type="domain" description="NAD-dependent epimerase/dehydratase" evidence="2">
    <location>
        <begin position="3"/>
        <end position="232"/>
    </location>
</feature>
<dbReference type="SUPFAM" id="SSF51735">
    <property type="entry name" value="NAD(P)-binding Rossmann-fold domains"/>
    <property type="match status" value="1"/>
</dbReference>
<proteinExistence type="predicted"/>